<sequence>MNNLLHLKIGQVYQVKKTFIDFDGIVHDIGEIWTYQGTNFLAHADGLHFTF</sequence>
<organism evidence="1 2">
    <name type="scientific">Pedobacter boryungensis</name>
    <dbReference type="NCBI Taxonomy" id="869962"/>
    <lineage>
        <taxon>Bacteria</taxon>
        <taxon>Pseudomonadati</taxon>
        <taxon>Bacteroidota</taxon>
        <taxon>Sphingobacteriia</taxon>
        <taxon>Sphingobacteriales</taxon>
        <taxon>Sphingobacteriaceae</taxon>
        <taxon>Pedobacter</taxon>
    </lineage>
</organism>
<keyword evidence="2" id="KW-1185">Reference proteome</keyword>
<dbReference type="EMBL" id="JABMKV010000002">
    <property type="protein sequence ID" value="NQX32289.1"/>
    <property type="molecule type" value="Genomic_DNA"/>
</dbReference>
<gene>
    <name evidence="1" type="ORF">HQN85_11145</name>
</gene>
<protein>
    <submittedName>
        <fullName evidence="1">DUF3601 domain-containing protein</fullName>
    </submittedName>
</protein>
<dbReference type="Gene3D" id="2.30.30.350">
    <property type="entry name" value="mobile metagenome of vibrio cholerae. Integron cassette protein vch_cass4"/>
    <property type="match status" value="1"/>
</dbReference>
<reference evidence="1 2" key="1">
    <citation type="submission" date="2020-05" db="EMBL/GenBank/DDBJ databases">
        <title>Description of Pedobacter foliorum sp. nov.</title>
        <authorList>
            <person name="Qi S."/>
            <person name="Carlier A."/>
            <person name="Cnockaert M."/>
            <person name="Vandamme P."/>
        </authorList>
    </citation>
    <scope>NUCLEOTIDE SEQUENCE [LARGE SCALE GENOMIC DNA]</scope>
    <source>
        <strain evidence="1 2">LMG 31300</strain>
    </source>
</reference>
<comment type="caution">
    <text evidence="1">The sequence shown here is derived from an EMBL/GenBank/DDBJ whole genome shotgun (WGS) entry which is preliminary data.</text>
</comment>
<evidence type="ECO:0000313" key="1">
    <source>
        <dbReference type="EMBL" id="NQX32289.1"/>
    </source>
</evidence>
<dbReference type="Proteomes" id="UP000762110">
    <property type="component" value="Unassembled WGS sequence"/>
</dbReference>
<name>A0ABX2DFF7_9SPHI</name>
<accession>A0ABX2DFF7</accession>
<proteinExistence type="predicted"/>
<dbReference type="RefSeq" id="WP_173272155.1">
    <property type="nucleotide sequence ID" value="NZ_JABMKV010000002.1"/>
</dbReference>
<evidence type="ECO:0000313" key="2">
    <source>
        <dbReference type="Proteomes" id="UP000762110"/>
    </source>
</evidence>